<evidence type="ECO:0000256" key="3">
    <source>
        <dbReference type="ARBA" id="ARBA00022532"/>
    </source>
</evidence>
<gene>
    <name evidence="9" type="ORF">C4D60_Mb02t13440</name>
</gene>
<dbReference type="InterPro" id="IPR033847">
    <property type="entry name" value="Citrt_syn/SCS-alpha_CS"/>
</dbReference>
<comment type="caution">
    <text evidence="9">The sequence shown here is derived from an EMBL/GenBank/DDBJ whole genome shotgun (WGS) entry which is preliminary data.</text>
</comment>
<dbReference type="GO" id="GO:0004776">
    <property type="term" value="F:succinate-CoA ligase (GDP-forming) activity"/>
    <property type="evidence" value="ECO:0007669"/>
    <property type="project" value="TreeGrafter"/>
</dbReference>
<keyword evidence="4 6" id="KW-0436">Ligase</keyword>
<proteinExistence type="inferred from homology"/>
<evidence type="ECO:0000313" key="9">
    <source>
        <dbReference type="EMBL" id="THU45017.1"/>
    </source>
</evidence>
<feature type="binding site" evidence="6">
    <location>
        <begin position="61"/>
        <end position="64"/>
    </location>
    <ligand>
        <name>CoA</name>
        <dbReference type="ChEBI" id="CHEBI:57287"/>
    </ligand>
</feature>
<evidence type="ECO:0000256" key="7">
    <source>
        <dbReference type="SAM" id="MobiDB-lite"/>
    </source>
</evidence>
<dbReference type="Pfam" id="PF00549">
    <property type="entry name" value="Ligase_CoA"/>
    <property type="match status" value="2"/>
</dbReference>
<dbReference type="EMBL" id="PYDT01000011">
    <property type="protein sequence ID" value="THU45017.1"/>
    <property type="molecule type" value="Genomic_DNA"/>
</dbReference>
<keyword evidence="3 6" id="KW-0816">Tricarboxylic acid cycle</keyword>
<dbReference type="Gene3D" id="3.40.50.261">
    <property type="entry name" value="Succinyl-CoA synthetase domains"/>
    <property type="match status" value="2"/>
</dbReference>
<feature type="domain" description="CoA-binding" evidence="8">
    <location>
        <begin position="48"/>
        <end position="144"/>
    </location>
</feature>
<dbReference type="PROSITE" id="PS01216">
    <property type="entry name" value="SUCCINYL_COA_LIG_1"/>
    <property type="match status" value="1"/>
</dbReference>
<dbReference type="PRINTS" id="PR01798">
    <property type="entry name" value="SCOASYNTHASE"/>
</dbReference>
<dbReference type="Pfam" id="PF02629">
    <property type="entry name" value="CoA_binding"/>
    <property type="match status" value="1"/>
</dbReference>
<dbReference type="PANTHER" id="PTHR11117">
    <property type="entry name" value="SUCCINYL-COA LIGASE SUBUNIT ALPHA"/>
    <property type="match status" value="1"/>
</dbReference>
<dbReference type="InterPro" id="IPR016102">
    <property type="entry name" value="Succinyl-CoA_synth-like"/>
</dbReference>
<comment type="subcellular location">
    <subcellularLocation>
        <location evidence="6">Mitochondrion</location>
    </subcellularLocation>
</comment>
<dbReference type="Proteomes" id="UP000317650">
    <property type="component" value="Chromosome 2"/>
</dbReference>
<dbReference type="STRING" id="52838.A0A4S8IAF2"/>
<comment type="catalytic activity">
    <reaction evidence="6">
        <text>succinate + ATP + CoA = succinyl-CoA + ADP + phosphate</text>
        <dbReference type="Rhea" id="RHEA:17661"/>
        <dbReference type="ChEBI" id="CHEBI:30031"/>
        <dbReference type="ChEBI" id="CHEBI:30616"/>
        <dbReference type="ChEBI" id="CHEBI:43474"/>
        <dbReference type="ChEBI" id="CHEBI:57287"/>
        <dbReference type="ChEBI" id="CHEBI:57292"/>
        <dbReference type="ChEBI" id="CHEBI:456216"/>
        <dbReference type="EC" id="6.2.1.5"/>
    </reaction>
</comment>
<keyword evidence="6" id="KW-0496">Mitochondrion</keyword>
<feature type="binding site" evidence="6">
    <location>
        <position position="204"/>
    </location>
    <ligand>
        <name>substrate</name>
        <note>ligand shared with subunit beta</note>
    </ligand>
</feature>
<comment type="function">
    <text evidence="6">Succinyl-CoA synthetase functions in the citric acid cycle (TCA), coupling the hydrolysis of succinyl-CoA to the synthesis of ATP and thus represents the only step of substrate-level phosphorylation in the TCA. The alpha subunit of the enzyme binds the substrates coenzyme A and phosphate, while succinate binding and nucleotide specificity is provided by the beta subunit.</text>
</comment>
<evidence type="ECO:0000256" key="5">
    <source>
        <dbReference type="ARBA" id="ARBA00022741"/>
    </source>
</evidence>
<dbReference type="FunFam" id="3.40.50.720:FF:000002">
    <property type="entry name" value="Succinate--CoA ligase [ADP-forming] subunit alpha"/>
    <property type="match status" value="1"/>
</dbReference>
<feature type="binding site" evidence="6">
    <location>
        <begin position="140"/>
        <end position="142"/>
    </location>
    <ligand>
        <name>CoA</name>
        <dbReference type="ChEBI" id="CHEBI:57287"/>
    </ligand>
</feature>
<dbReference type="InterPro" id="IPR005810">
    <property type="entry name" value="CoA_lig_alpha"/>
</dbReference>
<protein>
    <recommendedName>
        <fullName evidence="6">Succinate--CoA ligase [ADP-forming] subunit alpha, mitochondrial</fullName>
        <ecNumber evidence="6">6.2.1.5</ecNumber>
    </recommendedName>
    <alternativeName>
        <fullName evidence="6">Succinyl-CoA synthetase subunit alpha</fullName>
        <shortName evidence="6">SCS-alpha</shortName>
    </alternativeName>
</protein>
<dbReference type="SMART" id="SM00881">
    <property type="entry name" value="CoA_binding"/>
    <property type="match status" value="1"/>
</dbReference>
<comment type="subunit">
    <text evidence="2">Heterooctamer of 4 alpha and 4 beta chains.</text>
</comment>
<evidence type="ECO:0000256" key="4">
    <source>
        <dbReference type="ARBA" id="ARBA00022598"/>
    </source>
</evidence>
<comment type="similarity">
    <text evidence="6">Belongs to the succinate/malate CoA ligase alpha subunit family.</text>
</comment>
<dbReference type="GO" id="GO:0000166">
    <property type="term" value="F:nucleotide binding"/>
    <property type="evidence" value="ECO:0007669"/>
    <property type="project" value="UniProtKB-KW"/>
</dbReference>
<evidence type="ECO:0000256" key="6">
    <source>
        <dbReference type="HAMAP-Rule" id="MF_03222"/>
    </source>
</evidence>
<dbReference type="EC" id="6.2.1.5" evidence="6"/>
<feature type="compositionally biased region" description="Low complexity" evidence="7">
    <location>
        <begin position="22"/>
        <end position="34"/>
    </location>
</feature>
<dbReference type="GO" id="GO:0005739">
    <property type="term" value="C:mitochondrion"/>
    <property type="evidence" value="ECO:0007669"/>
    <property type="project" value="UniProtKB-SubCell"/>
</dbReference>
<keyword evidence="10" id="KW-1185">Reference proteome</keyword>
<feature type="binding site" evidence="6">
    <location>
        <position position="87"/>
    </location>
    <ligand>
        <name>CoA</name>
        <dbReference type="ChEBI" id="CHEBI:57287"/>
    </ligand>
</feature>
<reference evidence="9 10" key="1">
    <citation type="journal article" date="2019" name="Nat. Plants">
        <title>Genome sequencing of Musa balbisiana reveals subgenome evolution and function divergence in polyploid bananas.</title>
        <authorList>
            <person name="Yao X."/>
        </authorList>
    </citation>
    <scope>NUCLEOTIDE SEQUENCE [LARGE SCALE GENOMIC DNA]</scope>
    <source>
        <strain evidence="10">cv. DH-PKW</strain>
        <tissue evidence="9">Leaves</tissue>
    </source>
</reference>
<dbReference type="GO" id="GO:0009361">
    <property type="term" value="C:succinate-CoA ligase complex (ADP-forming)"/>
    <property type="evidence" value="ECO:0007669"/>
    <property type="project" value="TreeGrafter"/>
</dbReference>
<evidence type="ECO:0000313" key="10">
    <source>
        <dbReference type="Proteomes" id="UP000317650"/>
    </source>
</evidence>
<organism evidence="9 10">
    <name type="scientific">Musa balbisiana</name>
    <name type="common">Banana</name>
    <dbReference type="NCBI Taxonomy" id="52838"/>
    <lineage>
        <taxon>Eukaryota</taxon>
        <taxon>Viridiplantae</taxon>
        <taxon>Streptophyta</taxon>
        <taxon>Embryophyta</taxon>
        <taxon>Tracheophyta</taxon>
        <taxon>Spermatophyta</taxon>
        <taxon>Magnoliopsida</taxon>
        <taxon>Liliopsida</taxon>
        <taxon>Zingiberales</taxon>
        <taxon>Musaceae</taxon>
        <taxon>Musa</taxon>
    </lineage>
</organism>
<dbReference type="GO" id="GO:0006099">
    <property type="term" value="P:tricarboxylic acid cycle"/>
    <property type="evidence" value="ECO:0007669"/>
    <property type="project" value="UniProtKB-UniRule"/>
</dbReference>
<comment type="pathway">
    <text evidence="1 6">Carbohydrate metabolism; tricarboxylic acid cycle; succinate from succinyl-CoA (ligase route): step 1/1.</text>
</comment>
<dbReference type="InterPro" id="IPR017440">
    <property type="entry name" value="Cit_synth/succinyl-CoA_lig_AS"/>
</dbReference>
<dbReference type="PANTHER" id="PTHR11117:SF2">
    <property type="entry name" value="SUCCINATE--COA LIGASE [ADP_GDP-FORMING] SUBUNIT ALPHA, MITOCHONDRIAL"/>
    <property type="match status" value="1"/>
</dbReference>
<evidence type="ECO:0000259" key="8">
    <source>
        <dbReference type="SMART" id="SM00881"/>
    </source>
</evidence>
<dbReference type="InterPro" id="IPR005811">
    <property type="entry name" value="SUCC_ACL_C"/>
</dbReference>
<feature type="active site" description="Tele-phosphohistidine intermediate" evidence="6">
    <location>
        <position position="361"/>
    </location>
</feature>
<evidence type="ECO:0000256" key="2">
    <source>
        <dbReference type="ARBA" id="ARBA00011412"/>
    </source>
</evidence>
<dbReference type="HAMAP" id="MF_01988">
    <property type="entry name" value="Succ_CoA_alpha"/>
    <property type="match status" value="1"/>
</dbReference>
<keyword evidence="5 6" id="KW-0547">Nucleotide-binding</keyword>
<dbReference type="PROSITE" id="PS00399">
    <property type="entry name" value="SUCCINYL_COA_LIG_2"/>
    <property type="match status" value="1"/>
</dbReference>
<dbReference type="InterPro" id="IPR036291">
    <property type="entry name" value="NAD(P)-bd_dom_sf"/>
</dbReference>
<dbReference type="GO" id="GO:0004775">
    <property type="term" value="F:succinate-CoA ligase (ADP-forming) activity"/>
    <property type="evidence" value="ECO:0007669"/>
    <property type="project" value="UniProtKB-UniRule"/>
</dbReference>
<sequence length="409" mass="42443">MNRQASRLIGTLASKIFSRPNPSAASSSTLSSPSRHFAAAPPPPPAVFVDKNTRVICQGITGKNGTFHTEQAIEYGTKMVGGVTPKKGGTEHLGLPVFNTVAEAKAETKANASVIYVPPPFAAAAIMEAMEAELDLVVCITEGIPQHDMVRVKAALNKQSKTRLIGPNCPGIIKPGECKIGIMPGYIHKPGRVGIVSRSGTLTYEAVFQTTNVGLGQSTCVGIGGDPFNGTNFVDCITKFLDDPQTEEEAGEASALASHHFTSALAPEEEEEAGEAFALVPHCSASSSSSLLVVSDADASSTSPSSFGVDADVERRIVLIGEIGGTAEEDAAALIRESGTEKPIVAFIAGLTAPPGRRMGHAGAIVSGGKGTAQDKIKTLREAGVTVVESPAKIGVAMLEVFKQRGLVE</sequence>
<dbReference type="UniPathway" id="UPA00223">
    <property type="reaction ID" value="UER00999"/>
</dbReference>
<accession>A0A4S8IAF2</accession>
<comment type="subunit">
    <text evidence="6">Heterodimer of an alpha and a beta subunit.</text>
</comment>
<feature type="region of interest" description="Disordered" evidence="7">
    <location>
        <begin position="19"/>
        <end position="44"/>
    </location>
</feature>
<dbReference type="Gene3D" id="3.40.50.720">
    <property type="entry name" value="NAD(P)-binding Rossmann-like Domain"/>
    <property type="match status" value="1"/>
</dbReference>
<name>A0A4S8IAF2_MUSBA</name>
<dbReference type="SUPFAM" id="SSF51735">
    <property type="entry name" value="NAD(P)-binding Rossmann-fold domains"/>
    <property type="match status" value="1"/>
</dbReference>
<evidence type="ECO:0000256" key="1">
    <source>
        <dbReference type="ARBA" id="ARBA00005064"/>
    </source>
</evidence>
<dbReference type="SUPFAM" id="SSF52210">
    <property type="entry name" value="Succinyl-CoA synthetase domains"/>
    <property type="match status" value="2"/>
</dbReference>
<dbReference type="InterPro" id="IPR003781">
    <property type="entry name" value="CoA-bd"/>
</dbReference>
<dbReference type="AlphaFoldDB" id="A0A4S8IAF2"/>